<keyword evidence="2" id="KW-1185">Reference proteome</keyword>
<reference evidence="1 2" key="1">
    <citation type="journal article" date="2022" name="G3 (Bethesda)">
        <title>Whole-genome sequence and methylome profiling of the almond [Prunus dulcis (Mill.) D.A. Webb] cultivar 'Nonpareil'.</title>
        <authorList>
            <person name="D'Amico-Willman K.M."/>
            <person name="Ouma W.Z."/>
            <person name="Meulia T."/>
            <person name="Sideli G.M."/>
            <person name="Gradziel T.M."/>
            <person name="Fresnedo-Ramirez J."/>
        </authorList>
    </citation>
    <scope>NUCLEOTIDE SEQUENCE [LARGE SCALE GENOMIC DNA]</scope>
    <source>
        <strain evidence="1">Clone GOH B32 T37-40</strain>
    </source>
</reference>
<dbReference type="EMBL" id="JAJFAZ020000002">
    <property type="protein sequence ID" value="KAI5344068.1"/>
    <property type="molecule type" value="Genomic_DNA"/>
</dbReference>
<protein>
    <submittedName>
        <fullName evidence="1">Uncharacterized protein</fullName>
    </submittedName>
</protein>
<comment type="caution">
    <text evidence="1">The sequence shown here is derived from an EMBL/GenBank/DDBJ whole genome shotgun (WGS) entry which is preliminary data.</text>
</comment>
<proteinExistence type="predicted"/>
<dbReference type="AlphaFoldDB" id="A0AAD4WJ35"/>
<organism evidence="1 2">
    <name type="scientific">Prunus dulcis</name>
    <name type="common">Almond</name>
    <name type="synonym">Amygdalus dulcis</name>
    <dbReference type="NCBI Taxonomy" id="3755"/>
    <lineage>
        <taxon>Eukaryota</taxon>
        <taxon>Viridiplantae</taxon>
        <taxon>Streptophyta</taxon>
        <taxon>Embryophyta</taxon>
        <taxon>Tracheophyta</taxon>
        <taxon>Spermatophyta</taxon>
        <taxon>Magnoliopsida</taxon>
        <taxon>eudicotyledons</taxon>
        <taxon>Gunneridae</taxon>
        <taxon>Pentapetalae</taxon>
        <taxon>rosids</taxon>
        <taxon>fabids</taxon>
        <taxon>Rosales</taxon>
        <taxon>Rosaceae</taxon>
        <taxon>Amygdaloideae</taxon>
        <taxon>Amygdaleae</taxon>
        <taxon>Prunus</taxon>
    </lineage>
</organism>
<name>A0AAD4WJ35_PRUDU</name>
<accession>A0AAD4WJ35</accession>
<dbReference type="Proteomes" id="UP001054821">
    <property type="component" value="Chromosome 2"/>
</dbReference>
<evidence type="ECO:0000313" key="1">
    <source>
        <dbReference type="EMBL" id="KAI5344068.1"/>
    </source>
</evidence>
<sequence>MGKVANAKLDHEVQEEISNKWRKLNTTEKATYGFALEGSSGQVNDSVNEMSCITRCSPDRFHRTVEKLSNEKRLAINAIGFGNVSSLSCTRLHRQLCHFLIQKFNPDTSSIELHGNVIRINVDEFGRVMGLKNTGEDVQLDRPVEDEKCENANEDFKVRFVMFALGTVLCPTSSPSVTGKYLTFLTIPGKIETKNWADHGFNFLCEGVRSFKAKKVAYDNNSVWKMIKWVIKQGGFDSPTVRVVSQHRRTNEVSGVNVERIVQEVSISLAPVIQAEVKRSIEGLALGQIIQAEVQRSVLELTDKVMSAVRSFMKDARHEDVNQTKEDGPPKIRDEGGENVVKKKGEEERHFNDYLFHSIHYKCMASSSNQPHVVNNPKQQGWDPNDPKVHVTTNFCNHVPHDLCPCQLCKDLFFVNSDNVQVYRSPTPSPPKPPSPLVCKCTPQKTEWCSDCYADKLITHWEEVEKWESTDDSDDENYKFRD</sequence>
<dbReference type="PANTHER" id="PTHR34835:SF34">
    <property type="entry name" value="OS08G0555500 PROTEIN"/>
    <property type="match status" value="1"/>
</dbReference>
<dbReference type="PANTHER" id="PTHR34835">
    <property type="entry name" value="OS07G0283600 PROTEIN-RELATED"/>
    <property type="match status" value="1"/>
</dbReference>
<evidence type="ECO:0000313" key="2">
    <source>
        <dbReference type="Proteomes" id="UP001054821"/>
    </source>
</evidence>
<gene>
    <name evidence="1" type="ORF">L3X38_011945</name>
</gene>